<organism evidence="1 2">
    <name type="scientific">Dyadobacter sandarakinus</name>
    <dbReference type="NCBI Taxonomy" id="2747268"/>
    <lineage>
        <taxon>Bacteria</taxon>
        <taxon>Pseudomonadati</taxon>
        <taxon>Bacteroidota</taxon>
        <taxon>Cytophagia</taxon>
        <taxon>Cytophagales</taxon>
        <taxon>Spirosomataceae</taxon>
        <taxon>Dyadobacter</taxon>
    </lineage>
</organism>
<proteinExistence type="predicted"/>
<name>A0ABX7I396_9BACT</name>
<gene>
    <name evidence="1" type="ORF">HWI92_03365</name>
</gene>
<dbReference type="RefSeq" id="WP_204660783.1">
    <property type="nucleotide sequence ID" value="NZ_CP056775.1"/>
</dbReference>
<protein>
    <submittedName>
        <fullName evidence="1">Uncharacterized protein</fullName>
    </submittedName>
</protein>
<accession>A0ABX7I396</accession>
<sequence length="105" mass="11409">MKVIKIGQDPSNEEIAQALAQEFSSGYSYKSFGLGNNKSIIVRKSEFVGAQISKSGKQITVHAHAPNVLLSLLDVLYSGIISVASYSSLKELESDLVVFLKNKYA</sequence>
<keyword evidence="2" id="KW-1185">Reference proteome</keyword>
<reference evidence="1 2" key="1">
    <citation type="submission" date="2020-06" db="EMBL/GenBank/DDBJ databases">
        <title>Dyadobacter sandarakinus sp. nov., isolated from the soil of the Arctic Yellow River Station.</title>
        <authorList>
            <person name="Zhang Y."/>
            <person name="Peng F."/>
        </authorList>
    </citation>
    <scope>NUCLEOTIDE SEQUENCE [LARGE SCALE GENOMIC DNA]</scope>
    <source>
        <strain evidence="1 2">Q3-56</strain>
    </source>
</reference>
<dbReference type="Proteomes" id="UP000612680">
    <property type="component" value="Chromosome"/>
</dbReference>
<evidence type="ECO:0000313" key="2">
    <source>
        <dbReference type="Proteomes" id="UP000612680"/>
    </source>
</evidence>
<dbReference type="EMBL" id="CP056775">
    <property type="protein sequence ID" value="QRR00022.1"/>
    <property type="molecule type" value="Genomic_DNA"/>
</dbReference>
<evidence type="ECO:0000313" key="1">
    <source>
        <dbReference type="EMBL" id="QRR00022.1"/>
    </source>
</evidence>